<keyword evidence="2" id="KW-1133">Transmembrane helix</keyword>
<feature type="compositionally biased region" description="Low complexity" evidence="1">
    <location>
        <begin position="211"/>
        <end position="220"/>
    </location>
</feature>
<feature type="transmembrane region" description="Helical" evidence="2">
    <location>
        <begin position="98"/>
        <end position="117"/>
    </location>
</feature>
<keyword evidence="2" id="KW-0812">Transmembrane</keyword>
<evidence type="ECO:0000256" key="2">
    <source>
        <dbReference type="SAM" id="Phobius"/>
    </source>
</evidence>
<dbReference type="AlphaFoldDB" id="A0A6J4M9S1"/>
<proteinExistence type="predicted"/>
<evidence type="ECO:0000256" key="1">
    <source>
        <dbReference type="SAM" id="MobiDB-lite"/>
    </source>
</evidence>
<evidence type="ECO:0000313" key="3">
    <source>
        <dbReference type="EMBL" id="CAA9352586.1"/>
    </source>
</evidence>
<sequence length="241" mass="24617">MSRSRWTRGLLVVTSCALGEYLVCRLAVALVRPAGEVVLNTGPAGPQATAELATAAAAVLLAAAWGWLTCAATLMVVDVLRGEAPGRRLAAPRAWQRLVAAVLGTGALYLPVAAAAASDNDANGGRSRPAATVVDGLPLPDRPHGTVDREPTTTGYRVTEGDSLWTLARQSLGPGASDAHVARAWPLWYAANQDVIGADPDLLIPGTVLKPPAAGPAGPGCSVPRTTLAGDNPTPPHGGRP</sequence>
<accession>A0A6J4M9S1</accession>
<protein>
    <recommendedName>
        <fullName evidence="4">LysM domain-containing protein</fullName>
    </recommendedName>
</protein>
<gene>
    <name evidence="3" type="ORF">AVDCRST_MAG46-2682</name>
</gene>
<keyword evidence="2" id="KW-0472">Membrane</keyword>
<name>A0A6J4M9S1_9ACTN</name>
<evidence type="ECO:0008006" key="4">
    <source>
        <dbReference type="Google" id="ProtNLM"/>
    </source>
</evidence>
<organism evidence="3">
    <name type="scientific">uncultured Nocardioidaceae bacterium</name>
    <dbReference type="NCBI Taxonomy" id="253824"/>
    <lineage>
        <taxon>Bacteria</taxon>
        <taxon>Bacillati</taxon>
        <taxon>Actinomycetota</taxon>
        <taxon>Actinomycetes</taxon>
        <taxon>Propionibacteriales</taxon>
        <taxon>Nocardioidaceae</taxon>
        <taxon>environmental samples</taxon>
    </lineage>
</organism>
<dbReference type="EMBL" id="CADCUD010000184">
    <property type="protein sequence ID" value="CAA9352586.1"/>
    <property type="molecule type" value="Genomic_DNA"/>
</dbReference>
<dbReference type="InterPro" id="IPR036779">
    <property type="entry name" value="LysM_dom_sf"/>
</dbReference>
<dbReference type="CDD" id="cd00118">
    <property type="entry name" value="LysM"/>
    <property type="match status" value="1"/>
</dbReference>
<feature type="transmembrane region" description="Helical" evidence="2">
    <location>
        <begin position="53"/>
        <end position="77"/>
    </location>
</feature>
<feature type="region of interest" description="Disordered" evidence="1">
    <location>
        <begin position="211"/>
        <end position="241"/>
    </location>
</feature>
<dbReference type="InterPro" id="IPR018392">
    <property type="entry name" value="LysM"/>
</dbReference>
<reference evidence="3" key="1">
    <citation type="submission" date="2020-02" db="EMBL/GenBank/DDBJ databases">
        <authorList>
            <person name="Meier V. D."/>
        </authorList>
    </citation>
    <scope>NUCLEOTIDE SEQUENCE</scope>
    <source>
        <strain evidence="3">AVDCRST_MAG46</strain>
    </source>
</reference>
<dbReference type="Gene3D" id="3.10.350.10">
    <property type="entry name" value="LysM domain"/>
    <property type="match status" value="1"/>
</dbReference>